<dbReference type="AlphaFoldDB" id="A0A645EDC5"/>
<keyword evidence="2" id="KW-0472">Membrane</keyword>
<sequence>MNFKEIFEKIKSETKEKIFGNKIIANFIIIFLVGVLILVASSFFKTTGNNGKALSVSSNPENKEENIQNNKNSEEEEDLKFDLKNILQQTDGVGRVEVMIYFESGEEQVPAFNVNDSTNLTEEVDNEGGTRKTTQKNNGNTVVITNDGDQTKPLIIKTNKPKITGVLVVAEGAENKVTEYRIRKAVTNLFDIPDNKVNVYPMKK</sequence>
<proteinExistence type="predicted"/>
<accession>A0A645EDC5</accession>
<keyword evidence="2" id="KW-0812">Transmembrane</keyword>
<feature type="region of interest" description="Disordered" evidence="1">
    <location>
        <begin position="51"/>
        <end position="75"/>
    </location>
</feature>
<dbReference type="NCBIfam" id="TIGR02830">
    <property type="entry name" value="spore_III_AG"/>
    <property type="match status" value="1"/>
</dbReference>
<name>A0A645EDC5_9ZZZZ</name>
<evidence type="ECO:0000256" key="2">
    <source>
        <dbReference type="SAM" id="Phobius"/>
    </source>
</evidence>
<evidence type="ECO:0000256" key="1">
    <source>
        <dbReference type="SAM" id="MobiDB-lite"/>
    </source>
</evidence>
<organism evidence="3">
    <name type="scientific">bioreactor metagenome</name>
    <dbReference type="NCBI Taxonomy" id="1076179"/>
    <lineage>
        <taxon>unclassified sequences</taxon>
        <taxon>metagenomes</taxon>
        <taxon>ecological metagenomes</taxon>
    </lineage>
</organism>
<gene>
    <name evidence="3" type="ORF">SDC9_147045</name>
</gene>
<evidence type="ECO:0008006" key="4">
    <source>
        <dbReference type="Google" id="ProtNLM"/>
    </source>
</evidence>
<comment type="caution">
    <text evidence="3">The sequence shown here is derived from an EMBL/GenBank/DDBJ whole genome shotgun (WGS) entry which is preliminary data.</text>
</comment>
<dbReference type="InterPro" id="IPR014195">
    <property type="entry name" value="Spore_III_AG"/>
</dbReference>
<dbReference type="EMBL" id="VSSQ01045917">
    <property type="protein sequence ID" value="MPM99850.1"/>
    <property type="molecule type" value="Genomic_DNA"/>
</dbReference>
<evidence type="ECO:0000313" key="3">
    <source>
        <dbReference type="EMBL" id="MPM99850.1"/>
    </source>
</evidence>
<feature type="transmembrane region" description="Helical" evidence="2">
    <location>
        <begin position="23"/>
        <end position="44"/>
    </location>
</feature>
<reference evidence="3" key="1">
    <citation type="submission" date="2019-08" db="EMBL/GenBank/DDBJ databases">
        <authorList>
            <person name="Kucharzyk K."/>
            <person name="Murdoch R.W."/>
            <person name="Higgins S."/>
            <person name="Loffler F."/>
        </authorList>
    </citation>
    <scope>NUCLEOTIDE SEQUENCE</scope>
</reference>
<keyword evidence="2" id="KW-1133">Transmembrane helix</keyword>
<protein>
    <recommendedName>
        <fullName evidence="4">Stage III sporulation protein AG</fullName>
    </recommendedName>
</protein>